<dbReference type="CDD" id="cd24066">
    <property type="entry name" value="ASKHA_NBD_ROK_EcFRK-like"/>
    <property type="match status" value="1"/>
</dbReference>
<dbReference type="SUPFAM" id="SSF53067">
    <property type="entry name" value="Actin-like ATPase domain"/>
    <property type="match status" value="1"/>
</dbReference>
<name>A0AAV3U468_9ALTE</name>
<dbReference type="GO" id="GO:0004396">
    <property type="term" value="F:hexokinase activity"/>
    <property type="evidence" value="ECO:0007669"/>
    <property type="project" value="TreeGrafter"/>
</dbReference>
<comment type="caution">
    <text evidence="2">The sequence shown here is derived from an EMBL/GenBank/DDBJ whole genome shotgun (WGS) entry which is preliminary data.</text>
</comment>
<dbReference type="PANTHER" id="PTHR18964:SF174">
    <property type="entry name" value="D-ALLOSE KINASE-RELATED"/>
    <property type="match status" value="1"/>
</dbReference>
<organism evidence="2 3">
    <name type="scientific">Halioxenophilus aromaticivorans</name>
    <dbReference type="NCBI Taxonomy" id="1306992"/>
    <lineage>
        <taxon>Bacteria</taxon>
        <taxon>Pseudomonadati</taxon>
        <taxon>Pseudomonadota</taxon>
        <taxon>Gammaproteobacteria</taxon>
        <taxon>Alteromonadales</taxon>
        <taxon>Alteromonadaceae</taxon>
        <taxon>Halioxenophilus</taxon>
    </lineage>
</organism>
<dbReference type="Proteomes" id="UP001409585">
    <property type="component" value="Unassembled WGS sequence"/>
</dbReference>
<reference evidence="3" key="1">
    <citation type="journal article" date="2019" name="Int. J. Syst. Evol. Microbiol.">
        <title>The Global Catalogue of Microorganisms (GCM) 10K type strain sequencing project: providing services to taxonomists for standard genome sequencing and annotation.</title>
        <authorList>
            <consortium name="The Broad Institute Genomics Platform"/>
            <consortium name="The Broad Institute Genome Sequencing Center for Infectious Disease"/>
            <person name="Wu L."/>
            <person name="Ma J."/>
        </authorList>
    </citation>
    <scope>NUCLEOTIDE SEQUENCE [LARGE SCALE GENOMIC DNA]</scope>
    <source>
        <strain evidence="3">JCM 19134</strain>
    </source>
</reference>
<dbReference type="PANTHER" id="PTHR18964">
    <property type="entry name" value="ROK (REPRESSOR, ORF, KINASE) FAMILY"/>
    <property type="match status" value="1"/>
</dbReference>
<keyword evidence="3" id="KW-1185">Reference proteome</keyword>
<dbReference type="EMBL" id="BAABLX010000026">
    <property type="protein sequence ID" value="GAA4947019.1"/>
    <property type="molecule type" value="Genomic_DNA"/>
</dbReference>
<gene>
    <name evidence="2" type="primary">mak</name>
    <name evidence="2" type="ORF">GCM10025791_28120</name>
</gene>
<evidence type="ECO:0000313" key="3">
    <source>
        <dbReference type="Proteomes" id="UP001409585"/>
    </source>
</evidence>
<sequence>MANKIRLGIDLGGTKIEIIALDEQGAVLFNQRVNTPRGEYQGTLQAIGELIAQAETQLQQPASIGVGMPGSFSPGSGKVRNANSTWLNGQAFDKDLQNHLGREVRFANDANCLALSEAVDGAGAGCHSVFAIIIGTGVGGGLAFDGKVHHGLNGLGGEWGHNPLPWLEKQAYPGPDCYCGKQGCIETFISGTGFTQDYLRHTGKALTGEEIMAAFDDGEPEARECFARYQKRLAHAIASVANILDPDVFILGGGMSNITHLYDHLPGLIETVIFGGEFKTPIRPAKHGDASGVRGAAWLW</sequence>
<dbReference type="NCBIfam" id="NF007108">
    <property type="entry name" value="PRK09557.1"/>
    <property type="match status" value="1"/>
</dbReference>
<dbReference type="InterPro" id="IPR000600">
    <property type="entry name" value="ROK"/>
</dbReference>
<dbReference type="Gene3D" id="3.30.420.40">
    <property type="match status" value="2"/>
</dbReference>
<proteinExistence type="predicted"/>
<keyword evidence="1" id="KW-0119">Carbohydrate metabolism</keyword>
<dbReference type="RefSeq" id="WP_345423386.1">
    <property type="nucleotide sequence ID" value="NZ_AP031496.1"/>
</dbReference>
<protein>
    <submittedName>
        <fullName evidence="2">Fructokinase</fullName>
    </submittedName>
</protein>
<evidence type="ECO:0000256" key="1">
    <source>
        <dbReference type="ARBA" id="ARBA00023277"/>
    </source>
</evidence>
<dbReference type="InterPro" id="IPR049874">
    <property type="entry name" value="ROK_cs"/>
</dbReference>
<dbReference type="InterPro" id="IPR043129">
    <property type="entry name" value="ATPase_NBD"/>
</dbReference>
<accession>A0AAV3U468</accession>
<dbReference type="PROSITE" id="PS01125">
    <property type="entry name" value="ROK"/>
    <property type="match status" value="1"/>
</dbReference>
<dbReference type="Pfam" id="PF00480">
    <property type="entry name" value="ROK"/>
    <property type="match status" value="1"/>
</dbReference>
<dbReference type="AlphaFoldDB" id="A0AAV3U468"/>
<evidence type="ECO:0000313" key="2">
    <source>
        <dbReference type="EMBL" id="GAA4947019.1"/>
    </source>
</evidence>